<dbReference type="KEGG" id="act:ACLA_023640"/>
<sequence length="58" mass="6707">MMMMIMMMMMSLTSHRYYGALSSYSVSMLDRYLSLLPLLSSAVVRAQEKTPRKDPKKV</sequence>
<organism evidence="2 3">
    <name type="scientific">Aspergillus clavatus (strain ATCC 1007 / CBS 513.65 / DSM 816 / NCTC 3887 / NRRL 1 / QM 1276 / 107)</name>
    <dbReference type="NCBI Taxonomy" id="344612"/>
    <lineage>
        <taxon>Eukaryota</taxon>
        <taxon>Fungi</taxon>
        <taxon>Dikarya</taxon>
        <taxon>Ascomycota</taxon>
        <taxon>Pezizomycotina</taxon>
        <taxon>Eurotiomycetes</taxon>
        <taxon>Eurotiomycetidae</taxon>
        <taxon>Eurotiales</taxon>
        <taxon>Aspergillaceae</taxon>
        <taxon>Aspergillus</taxon>
        <taxon>Aspergillus subgen. Fumigati</taxon>
    </lineage>
</organism>
<evidence type="ECO:0000313" key="2">
    <source>
        <dbReference type="EMBL" id="EAW07650.1"/>
    </source>
</evidence>
<accession>A1CPS9</accession>
<feature type="chain" id="PRO_5002633772" description="Secreted protein" evidence="1">
    <location>
        <begin position="20"/>
        <end position="58"/>
    </location>
</feature>
<dbReference type="GeneID" id="4701184"/>
<keyword evidence="1" id="KW-0732">Signal</keyword>
<feature type="signal peptide" evidence="1">
    <location>
        <begin position="1"/>
        <end position="19"/>
    </location>
</feature>
<dbReference type="RefSeq" id="XP_001269076.1">
    <property type="nucleotide sequence ID" value="XM_001269075.1"/>
</dbReference>
<dbReference type="EMBL" id="DS027059">
    <property type="protein sequence ID" value="EAW07650.1"/>
    <property type="molecule type" value="Genomic_DNA"/>
</dbReference>
<dbReference type="HOGENOM" id="CLU_2978711_0_0_1"/>
<keyword evidence="3" id="KW-1185">Reference proteome</keyword>
<evidence type="ECO:0008006" key="4">
    <source>
        <dbReference type="Google" id="ProtNLM"/>
    </source>
</evidence>
<name>A1CPS9_ASPCL</name>
<dbReference type="VEuPathDB" id="FungiDB:ACLA_023640"/>
<dbReference type="AlphaFoldDB" id="A1CPS9"/>
<proteinExistence type="predicted"/>
<dbReference type="Proteomes" id="UP000006701">
    <property type="component" value="Unassembled WGS sequence"/>
</dbReference>
<gene>
    <name evidence="2" type="ORF">ACLA_023640</name>
</gene>
<reference evidence="2 3" key="1">
    <citation type="journal article" date="2008" name="PLoS Genet.">
        <title>Genomic islands in the pathogenic filamentous fungus Aspergillus fumigatus.</title>
        <authorList>
            <person name="Fedorova N.D."/>
            <person name="Khaldi N."/>
            <person name="Joardar V.S."/>
            <person name="Maiti R."/>
            <person name="Amedeo P."/>
            <person name="Anderson M.J."/>
            <person name="Crabtree J."/>
            <person name="Silva J.C."/>
            <person name="Badger J.H."/>
            <person name="Albarraq A."/>
            <person name="Angiuoli S."/>
            <person name="Bussey H."/>
            <person name="Bowyer P."/>
            <person name="Cotty P.J."/>
            <person name="Dyer P.S."/>
            <person name="Egan A."/>
            <person name="Galens K."/>
            <person name="Fraser-Liggett C.M."/>
            <person name="Haas B.J."/>
            <person name="Inman J.M."/>
            <person name="Kent R."/>
            <person name="Lemieux S."/>
            <person name="Malavazi I."/>
            <person name="Orvis J."/>
            <person name="Roemer T."/>
            <person name="Ronning C.M."/>
            <person name="Sundaram J.P."/>
            <person name="Sutton G."/>
            <person name="Turner G."/>
            <person name="Venter J.C."/>
            <person name="White O.R."/>
            <person name="Whitty B.R."/>
            <person name="Youngman P."/>
            <person name="Wolfe K.H."/>
            <person name="Goldman G.H."/>
            <person name="Wortman J.R."/>
            <person name="Jiang B."/>
            <person name="Denning D.W."/>
            <person name="Nierman W.C."/>
        </authorList>
    </citation>
    <scope>NUCLEOTIDE SEQUENCE [LARGE SCALE GENOMIC DNA]</scope>
    <source>
        <strain evidence="3">ATCC 1007 / CBS 513.65 / DSM 816 / NCTC 3887 / NRRL 1</strain>
    </source>
</reference>
<evidence type="ECO:0000256" key="1">
    <source>
        <dbReference type="SAM" id="SignalP"/>
    </source>
</evidence>
<protein>
    <recommendedName>
        <fullName evidence="4">Secreted protein</fullName>
    </recommendedName>
</protein>
<evidence type="ECO:0000313" key="3">
    <source>
        <dbReference type="Proteomes" id="UP000006701"/>
    </source>
</evidence>